<dbReference type="GO" id="GO:0046872">
    <property type="term" value="F:metal ion binding"/>
    <property type="evidence" value="ECO:0007669"/>
    <property type="project" value="UniProtKB-KW"/>
</dbReference>
<dbReference type="Gene3D" id="3.90.850.10">
    <property type="entry name" value="Fumarylacetoacetase-like, C-terminal domain"/>
    <property type="match status" value="1"/>
</dbReference>
<evidence type="ECO:0000313" key="4">
    <source>
        <dbReference type="EMBL" id="PSS28483.1"/>
    </source>
</evidence>
<evidence type="ECO:0000256" key="2">
    <source>
        <dbReference type="ARBA" id="ARBA00022723"/>
    </source>
</evidence>
<protein>
    <recommendedName>
        <fullName evidence="3">Fumarylacetoacetase-like C-terminal domain-containing protein</fullName>
    </recommendedName>
</protein>
<name>A0A2T3BGT7_AMORE</name>
<evidence type="ECO:0000256" key="1">
    <source>
        <dbReference type="ARBA" id="ARBA00010211"/>
    </source>
</evidence>
<dbReference type="Proteomes" id="UP000241818">
    <property type="component" value="Unassembled WGS sequence"/>
</dbReference>
<dbReference type="PANTHER" id="PTHR11820:SF86">
    <property type="entry name" value="FUMARYLACETOACETATE HYDROLASE FAMILY PROTEIN (AFU_ORTHOLOGUE AFUA_7G07000)"/>
    <property type="match status" value="1"/>
</dbReference>
<proteinExistence type="inferred from homology"/>
<dbReference type="EMBL" id="KZ679006">
    <property type="protein sequence ID" value="PSS28483.1"/>
    <property type="molecule type" value="Genomic_DNA"/>
</dbReference>
<dbReference type="RefSeq" id="XP_024726008.1">
    <property type="nucleotide sequence ID" value="XM_024863305.1"/>
</dbReference>
<accession>A0A2T3BGT7</accession>
<organism evidence="4 5">
    <name type="scientific">Amorphotheca resinae ATCC 22711</name>
    <dbReference type="NCBI Taxonomy" id="857342"/>
    <lineage>
        <taxon>Eukaryota</taxon>
        <taxon>Fungi</taxon>
        <taxon>Dikarya</taxon>
        <taxon>Ascomycota</taxon>
        <taxon>Pezizomycotina</taxon>
        <taxon>Leotiomycetes</taxon>
        <taxon>Helotiales</taxon>
        <taxon>Amorphothecaceae</taxon>
        <taxon>Amorphotheca</taxon>
    </lineage>
</organism>
<dbReference type="SUPFAM" id="SSF56529">
    <property type="entry name" value="FAH"/>
    <property type="match status" value="1"/>
</dbReference>
<feature type="domain" description="Fumarylacetoacetase-like C-terminal" evidence="3">
    <location>
        <begin position="69"/>
        <end position="277"/>
    </location>
</feature>
<gene>
    <name evidence="4" type="ORF">M430DRAFT_15694</name>
</gene>
<dbReference type="GO" id="GO:0018773">
    <property type="term" value="F:acetylpyruvate hydrolase activity"/>
    <property type="evidence" value="ECO:0007669"/>
    <property type="project" value="TreeGrafter"/>
</dbReference>
<dbReference type="GeneID" id="36571386"/>
<dbReference type="GO" id="GO:0050163">
    <property type="term" value="F:oxaloacetate tautomerase activity"/>
    <property type="evidence" value="ECO:0007669"/>
    <property type="project" value="UniProtKB-ARBA"/>
</dbReference>
<keyword evidence="2" id="KW-0479">Metal-binding</keyword>
<dbReference type="InParanoid" id="A0A2T3BGT7"/>
<dbReference type="PANTHER" id="PTHR11820">
    <property type="entry name" value="ACYLPYRUVASE"/>
    <property type="match status" value="1"/>
</dbReference>
<dbReference type="InterPro" id="IPR011234">
    <property type="entry name" value="Fumarylacetoacetase-like_C"/>
</dbReference>
<comment type="similarity">
    <text evidence="1">Belongs to the FAH family.</text>
</comment>
<dbReference type="Pfam" id="PF01557">
    <property type="entry name" value="FAA_hydrolase"/>
    <property type="match status" value="1"/>
</dbReference>
<dbReference type="FunFam" id="3.90.850.10:FF:000002">
    <property type="entry name" value="2-hydroxyhepta-2,4-diene-1,7-dioate isomerase"/>
    <property type="match status" value="1"/>
</dbReference>
<dbReference type="STRING" id="857342.A0A2T3BGT7"/>
<dbReference type="GO" id="GO:0006107">
    <property type="term" value="P:oxaloacetate metabolic process"/>
    <property type="evidence" value="ECO:0007669"/>
    <property type="project" value="UniProtKB-ARBA"/>
</dbReference>
<dbReference type="InterPro" id="IPR036663">
    <property type="entry name" value="Fumarylacetoacetase_C_sf"/>
</dbReference>
<reference evidence="4 5" key="1">
    <citation type="journal article" date="2018" name="New Phytol.">
        <title>Comparative genomics and transcriptomics depict ericoid mycorrhizal fungi as versatile saprotrophs and plant mutualists.</title>
        <authorList>
            <person name="Martino E."/>
            <person name="Morin E."/>
            <person name="Grelet G.A."/>
            <person name="Kuo A."/>
            <person name="Kohler A."/>
            <person name="Daghino S."/>
            <person name="Barry K.W."/>
            <person name="Cichocki N."/>
            <person name="Clum A."/>
            <person name="Dockter R.B."/>
            <person name="Hainaut M."/>
            <person name="Kuo R.C."/>
            <person name="LaButti K."/>
            <person name="Lindahl B.D."/>
            <person name="Lindquist E.A."/>
            <person name="Lipzen A."/>
            <person name="Khouja H.R."/>
            <person name="Magnuson J."/>
            <person name="Murat C."/>
            <person name="Ohm R.A."/>
            <person name="Singer S.W."/>
            <person name="Spatafora J.W."/>
            <person name="Wang M."/>
            <person name="Veneault-Fourrey C."/>
            <person name="Henrissat B."/>
            <person name="Grigoriev I.V."/>
            <person name="Martin F.M."/>
            <person name="Perotto S."/>
        </authorList>
    </citation>
    <scope>NUCLEOTIDE SEQUENCE [LARGE SCALE GENOMIC DNA]</scope>
    <source>
        <strain evidence="4 5">ATCC 22711</strain>
    </source>
</reference>
<sequence>MPSWDSLIRFEAAEDGVTYWAALALDTVPVAGLKVPGFASIEALERHGSSRAVTVKKLLAPTPNQSIPIYCIGLNYRNHAEEAKLIPPTYPPMWYKPAAALANHEDDILFPTVAHSNFPDFEGELAVILRGPIKSISTADVSSSILGYTIGNDLTARMFQDPKRCGGQYTYAKAFDAFAPLGPRLVHPSKFVPSAPTTLVTRVNGEVVQQSPLDFIYPVEDVASFISQGTTIPHGTVIMTGTPAGVGWFQEPKSPLKDGDVVEVEIQPIGILSNKIVFEK</sequence>
<keyword evidence="5" id="KW-1185">Reference proteome</keyword>
<dbReference type="OrthoDB" id="411064at2759"/>
<evidence type="ECO:0000259" key="3">
    <source>
        <dbReference type="Pfam" id="PF01557"/>
    </source>
</evidence>
<dbReference type="AlphaFoldDB" id="A0A2T3BGT7"/>
<evidence type="ECO:0000313" key="5">
    <source>
        <dbReference type="Proteomes" id="UP000241818"/>
    </source>
</evidence>